<proteinExistence type="predicted"/>
<evidence type="ECO:0000256" key="6">
    <source>
        <dbReference type="SAM" id="MobiDB-lite"/>
    </source>
</evidence>
<evidence type="ECO:0000313" key="9">
    <source>
        <dbReference type="Proteomes" id="UP001648503"/>
    </source>
</evidence>
<protein>
    <recommendedName>
        <fullName evidence="7">C2H2-type domain-containing protein</fullName>
    </recommendedName>
</protein>
<dbReference type="PROSITE" id="PS00028">
    <property type="entry name" value="ZINC_FINGER_C2H2_1"/>
    <property type="match status" value="2"/>
</dbReference>
<feature type="region of interest" description="Disordered" evidence="6">
    <location>
        <begin position="124"/>
        <end position="148"/>
    </location>
</feature>
<dbReference type="PANTHER" id="PTHR14003:SF19">
    <property type="entry name" value="YY2 TRANSCRIPTION FACTOR"/>
    <property type="match status" value="1"/>
</dbReference>
<dbReference type="SMART" id="SM00355">
    <property type="entry name" value="ZnF_C2H2"/>
    <property type="match status" value="2"/>
</dbReference>
<evidence type="ECO:0000256" key="4">
    <source>
        <dbReference type="ARBA" id="ARBA00022833"/>
    </source>
</evidence>
<keyword evidence="4" id="KW-0862">Zinc</keyword>
<feature type="compositionally biased region" description="Basic and acidic residues" evidence="6">
    <location>
        <begin position="67"/>
        <end position="77"/>
    </location>
</feature>
<keyword evidence="2" id="KW-0677">Repeat</keyword>
<feature type="compositionally biased region" description="Polar residues" evidence="6">
    <location>
        <begin position="361"/>
        <end position="372"/>
    </location>
</feature>
<evidence type="ECO:0000259" key="7">
    <source>
        <dbReference type="PROSITE" id="PS50157"/>
    </source>
</evidence>
<evidence type="ECO:0000256" key="3">
    <source>
        <dbReference type="ARBA" id="ARBA00022771"/>
    </source>
</evidence>
<dbReference type="PANTHER" id="PTHR14003">
    <property type="entry name" value="TRANSCRIPTIONAL REPRESSOR PROTEIN YY"/>
    <property type="match status" value="1"/>
</dbReference>
<dbReference type="InterPro" id="IPR013087">
    <property type="entry name" value="Znf_C2H2_type"/>
</dbReference>
<feature type="compositionally biased region" description="Polar residues" evidence="6">
    <location>
        <begin position="687"/>
        <end position="702"/>
    </location>
</feature>
<dbReference type="Proteomes" id="UP001648503">
    <property type="component" value="Unassembled WGS sequence"/>
</dbReference>
<feature type="region of interest" description="Disordered" evidence="6">
    <location>
        <begin position="53"/>
        <end position="106"/>
    </location>
</feature>
<sequence length="849" mass="93767">MHSEGQPSHSRHSLESNCWPVGQQLERQDQQVIGIQRQPSPLSAIDQSQTDTYWDQSNHNDYQQQHDYQKQHSHDDESLQSSLHNYQTQHSNTQQQQPIQQPQHTHTSLELRLPELAIIGHGNSEYSRSRSNSNESHTSKAGAVEQDDGTSTLLRQAVAMDHLPNSTTSVSLGLVPPQQHLHGELESVKQPVSHPQAAPLQLEGSGPTTSRRSAFATKRRFACRDLSCDQTFSTSGHLSRHMKLHTGELPHVCPILYCQSMFSRRDNMIQHYVSHQRKLIVRNEIVHHKSDSAPVLSPGFDEKCKSRAKARAARKPKSVAALSLPLHIPSPTQDASLFVSGSGPGAPPSPELSLHDKPYKNSDNNPSSQHSQAIIKAAPNPRRTRVARAHQKPLSFNLNPKDRPRSSLSTDNNGLRTIIPYTYQLHNDPQLNSPLSAGRQYSNHNLFAQSIQRPSTVDPLEMSHYMAMSSQHDPNHQLVSPMAPQSSNDLSSMGALGRSASAGGMQHSSIHLPIPNYSHQGQYIQHGRQESVRYGSDFSGMLGTPQSLIHSMHTELDAQPPSRPLSADAFSSNSNSSLLLNHGETSLSVGDVNNNTHAPSSLSFLQRQQTHPYYVPSSIDSTSFIPHSLHSNIENDRNEYAGHQLPLPQTMQHQPYYPLYSHQPPHDPHYTSYDPHVHPTQPDFRNDSPQPRSDLVSSAYETNNHEQHPSSRTHSALSSSCMNEFLSPNSLHSLDAMHPPPHPLGISGASVCDTPPGQASATATELPNWLMYQQAGSMLTLDEQQHADMNIHHHSQAALVPAPLPKHYSHIRGSLDDVGGLHVGGSTSLLTRNCSAGPQPSSSMHMPIN</sequence>
<feature type="compositionally biased region" description="Low complexity" evidence="6">
    <location>
        <begin position="124"/>
        <end position="136"/>
    </location>
</feature>
<feature type="compositionally biased region" description="Polar residues" evidence="6">
    <location>
        <begin position="710"/>
        <end position="719"/>
    </location>
</feature>
<reference evidence="8 9" key="1">
    <citation type="submission" date="2021-02" db="EMBL/GenBank/DDBJ databases">
        <title>Variation within the Batrachochytrium salamandrivorans European outbreak.</title>
        <authorList>
            <person name="Kelly M."/>
            <person name="Pasmans F."/>
            <person name="Shea T.P."/>
            <person name="Munoz J.F."/>
            <person name="Carranza S."/>
            <person name="Cuomo C.A."/>
            <person name="Martel A."/>
        </authorList>
    </citation>
    <scope>NUCLEOTIDE SEQUENCE [LARGE SCALE GENOMIC DNA]</scope>
    <source>
        <strain evidence="8 9">AMFP18/2</strain>
    </source>
</reference>
<feature type="compositionally biased region" description="Low complexity" evidence="6">
    <location>
        <begin position="84"/>
        <end position="106"/>
    </location>
</feature>
<gene>
    <name evidence="8" type="ORF">BASA50_002676</name>
</gene>
<evidence type="ECO:0000256" key="5">
    <source>
        <dbReference type="PROSITE-ProRule" id="PRU00042"/>
    </source>
</evidence>
<evidence type="ECO:0000256" key="2">
    <source>
        <dbReference type="ARBA" id="ARBA00022737"/>
    </source>
</evidence>
<dbReference type="EMBL" id="JAFCIX010000054">
    <property type="protein sequence ID" value="KAH6599935.1"/>
    <property type="molecule type" value="Genomic_DNA"/>
</dbReference>
<evidence type="ECO:0000256" key="1">
    <source>
        <dbReference type="ARBA" id="ARBA00022723"/>
    </source>
</evidence>
<dbReference type="InterPro" id="IPR036236">
    <property type="entry name" value="Znf_C2H2_sf"/>
</dbReference>
<accession>A0ABQ8FLY1</accession>
<keyword evidence="1" id="KW-0479">Metal-binding</keyword>
<evidence type="ECO:0000313" key="8">
    <source>
        <dbReference type="EMBL" id="KAH6599935.1"/>
    </source>
</evidence>
<dbReference type="SUPFAM" id="SSF57667">
    <property type="entry name" value="beta-beta-alpha zinc fingers"/>
    <property type="match status" value="1"/>
</dbReference>
<comment type="caution">
    <text evidence="8">The sequence shown here is derived from an EMBL/GenBank/DDBJ whole genome shotgun (WGS) entry which is preliminary data.</text>
</comment>
<dbReference type="PROSITE" id="PS50157">
    <property type="entry name" value="ZINC_FINGER_C2H2_2"/>
    <property type="match status" value="1"/>
</dbReference>
<keyword evidence="3 5" id="KW-0863">Zinc-finger</keyword>
<dbReference type="Gene3D" id="3.30.160.60">
    <property type="entry name" value="Classic Zinc Finger"/>
    <property type="match status" value="2"/>
</dbReference>
<name>A0ABQ8FLY1_9FUNG</name>
<feature type="region of interest" description="Disordered" evidence="6">
    <location>
        <begin position="655"/>
        <end position="719"/>
    </location>
</feature>
<organism evidence="8 9">
    <name type="scientific">Batrachochytrium salamandrivorans</name>
    <dbReference type="NCBI Taxonomy" id="1357716"/>
    <lineage>
        <taxon>Eukaryota</taxon>
        <taxon>Fungi</taxon>
        <taxon>Fungi incertae sedis</taxon>
        <taxon>Chytridiomycota</taxon>
        <taxon>Chytridiomycota incertae sedis</taxon>
        <taxon>Chytridiomycetes</taxon>
        <taxon>Rhizophydiales</taxon>
        <taxon>Rhizophydiales incertae sedis</taxon>
        <taxon>Batrachochytrium</taxon>
    </lineage>
</organism>
<feature type="domain" description="C2H2-type" evidence="7">
    <location>
        <begin position="221"/>
        <end position="250"/>
    </location>
</feature>
<feature type="region of interest" description="Disordered" evidence="6">
    <location>
        <begin position="333"/>
        <end position="413"/>
    </location>
</feature>
<feature type="compositionally biased region" description="Basic residues" evidence="6">
    <location>
        <begin position="382"/>
        <end position="391"/>
    </location>
</feature>
<keyword evidence="9" id="KW-1185">Reference proteome</keyword>